<reference evidence="1 2" key="1">
    <citation type="submission" date="2024-04" db="EMBL/GenBank/DDBJ databases">
        <title>Tritrichomonas musculus Genome.</title>
        <authorList>
            <person name="Alves-Ferreira E."/>
            <person name="Grigg M."/>
            <person name="Lorenzi H."/>
            <person name="Galac M."/>
        </authorList>
    </citation>
    <scope>NUCLEOTIDE SEQUENCE [LARGE SCALE GENOMIC DNA]</scope>
    <source>
        <strain evidence="1 2">EAF2021</strain>
    </source>
</reference>
<accession>A0ABR2KZ32</accession>
<keyword evidence="2" id="KW-1185">Reference proteome</keyword>
<gene>
    <name evidence="1" type="ORF">M9Y10_014282</name>
</gene>
<dbReference type="EMBL" id="JAPFFF010000002">
    <property type="protein sequence ID" value="KAK8896384.1"/>
    <property type="molecule type" value="Genomic_DNA"/>
</dbReference>
<organism evidence="1 2">
    <name type="scientific">Tritrichomonas musculus</name>
    <dbReference type="NCBI Taxonomy" id="1915356"/>
    <lineage>
        <taxon>Eukaryota</taxon>
        <taxon>Metamonada</taxon>
        <taxon>Parabasalia</taxon>
        <taxon>Tritrichomonadida</taxon>
        <taxon>Tritrichomonadidae</taxon>
        <taxon>Tritrichomonas</taxon>
    </lineage>
</organism>
<name>A0ABR2KZ32_9EUKA</name>
<proteinExistence type="predicted"/>
<comment type="caution">
    <text evidence="1">The sequence shown here is derived from an EMBL/GenBank/DDBJ whole genome shotgun (WGS) entry which is preliminary data.</text>
</comment>
<evidence type="ECO:0000313" key="1">
    <source>
        <dbReference type="EMBL" id="KAK8896384.1"/>
    </source>
</evidence>
<evidence type="ECO:0000313" key="2">
    <source>
        <dbReference type="Proteomes" id="UP001470230"/>
    </source>
</evidence>
<sequence>MNSHYDRATNTLTIEPGQYDNLHQNNSIDQVYISPNGHTIYIMPHVVRPPPYVRNFFSRNEDV</sequence>
<dbReference type="Proteomes" id="UP001470230">
    <property type="component" value="Unassembled WGS sequence"/>
</dbReference>
<protein>
    <submittedName>
        <fullName evidence="1">Uncharacterized protein</fullName>
    </submittedName>
</protein>